<feature type="domain" description="Ubiquitin-like protease family profile" evidence="3">
    <location>
        <begin position="150"/>
        <end position="209"/>
    </location>
</feature>
<name>A0ABQ8D048_BRANA</name>
<evidence type="ECO:0000313" key="5">
    <source>
        <dbReference type="Proteomes" id="UP000824890"/>
    </source>
</evidence>
<feature type="non-terminal residue" evidence="4">
    <location>
        <position position="1"/>
    </location>
</feature>
<sequence length="211" mass="24456">VRVRHLIVKQEAEIYPQWPEDKVDDDLHNLITDILHGEIDDTYWNLNSRYCTSTKQREKEIEQACMKKKMPKERTSTVSHACGSSLNSTRDETFQLGLMEAMNTLTAKVGSMNTVIVEKVLTAVDASVDEKVNARIGGSSQILTRRDYKKYDPKTWKFSDTYKKVFNGNHPTEFSNNRKWLKDVDRLFLCHLINGDHWVALEVDLDKKIIH</sequence>
<dbReference type="Pfam" id="PF02902">
    <property type="entry name" value="Peptidase_C48"/>
    <property type="match status" value="1"/>
</dbReference>
<reference evidence="4 5" key="1">
    <citation type="submission" date="2021-05" db="EMBL/GenBank/DDBJ databases">
        <title>Genome Assembly of Synthetic Allotetraploid Brassica napus Reveals Homoeologous Exchanges between Subgenomes.</title>
        <authorList>
            <person name="Davis J.T."/>
        </authorList>
    </citation>
    <scope>NUCLEOTIDE SEQUENCE [LARGE SCALE GENOMIC DNA]</scope>
    <source>
        <strain evidence="5">cv. Da-Ae</strain>
        <tissue evidence="4">Seedling</tissue>
    </source>
</reference>
<proteinExistence type="predicted"/>
<evidence type="ECO:0000313" key="4">
    <source>
        <dbReference type="EMBL" id="KAH0922737.1"/>
    </source>
</evidence>
<evidence type="ECO:0000256" key="1">
    <source>
        <dbReference type="ARBA" id="ARBA00022670"/>
    </source>
</evidence>
<keyword evidence="5" id="KW-1185">Reference proteome</keyword>
<comment type="caution">
    <text evidence="4">The sequence shown here is derived from an EMBL/GenBank/DDBJ whole genome shotgun (WGS) entry which is preliminary data.</text>
</comment>
<gene>
    <name evidence="4" type="ORF">HID58_022755</name>
</gene>
<keyword evidence="2" id="KW-0378">Hydrolase</keyword>
<dbReference type="InterPro" id="IPR003653">
    <property type="entry name" value="Peptidase_C48_C"/>
</dbReference>
<dbReference type="EMBL" id="JAGKQM010000006">
    <property type="protein sequence ID" value="KAH0922737.1"/>
    <property type="molecule type" value="Genomic_DNA"/>
</dbReference>
<organism evidence="4 5">
    <name type="scientific">Brassica napus</name>
    <name type="common">Rape</name>
    <dbReference type="NCBI Taxonomy" id="3708"/>
    <lineage>
        <taxon>Eukaryota</taxon>
        <taxon>Viridiplantae</taxon>
        <taxon>Streptophyta</taxon>
        <taxon>Embryophyta</taxon>
        <taxon>Tracheophyta</taxon>
        <taxon>Spermatophyta</taxon>
        <taxon>Magnoliopsida</taxon>
        <taxon>eudicotyledons</taxon>
        <taxon>Gunneridae</taxon>
        <taxon>Pentapetalae</taxon>
        <taxon>rosids</taxon>
        <taxon>malvids</taxon>
        <taxon>Brassicales</taxon>
        <taxon>Brassicaceae</taxon>
        <taxon>Brassiceae</taxon>
        <taxon>Brassica</taxon>
    </lineage>
</organism>
<protein>
    <recommendedName>
        <fullName evidence="3">Ubiquitin-like protease family profile domain-containing protein</fullName>
    </recommendedName>
</protein>
<keyword evidence="1" id="KW-0645">Protease</keyword>
<accession>A0ABQ8D048</accession>
<dbReference type="Proteomes" id="UP000824890">
    <property type="component" value="Unassembled WGS sequence"/>
</dbReference>
<evidence type="ECO:0000256" key="2">
    <source>
        <dbReference type="ARBA" id="ARBA00022801"/>
    </source>
</evidence>
<evidence type="ECO:0000259" key="3">
    <source>
        <dbReference type="Pfam" id="PF02902"/>
    </source>
</evidence>
<feature type="non-terminal residue" evidence="4">
    <location>
        <position position="211"/>
    </location>
</feature>